<keyword evidence="11" id="KW-1185">Reference proteome</keyword>
<keyword evidence="5 8" id="KW-0645">Protease</keyword>
<evidence type="ECO:0000256" key="5">
    <source>
        <dbReference type="ARBA" id="ARBA00022670"/>
    </source>
</evidence>
<reference evidence="10 11" key="1">
    <citation type="submission" date="2020-08" db="EMBL/GenBank/DDBJ databases">
        <title>A Genomic Blueprint of the Chicken Gut Microbiome.</title>
        <authorList>
            <person name="Gilroy R."/>
            <person name="Ravi A."/>
            <person name="Getino M."/>
            <person name="Pursley I."/>
            <person name="Horton D.L."/>
            <person name="Alikhan N.-F."/>
            <person name="Baker D."/>
            <person name="Gharbi K."/>
            <person name="Hall N."/>
            <person name="Watson M."/>
            <person name="Adriaenssens E.M."/>
            <person name="Foster-Nyarko E."/>
            <person name="Jarju S."/>
            <person name="Secka A."/>
            <person name="Antonio M."/>
            <person name="Oren A."/>
            <person name="Chaudhuri R."/>
            <person name="La Ragione R.M."/>
            <person name="Hildebrand F."/>
            <person name="Pallen M.J."/>
        </authorList>
    </citation>
    <scope>NUCLEOTIDE SEQUENCE [LARGE SCALE GENOMIC DNA]</scope>
    <source>
        <strain evidence="10 11">Sa1BUA1</strain>
    </source>
</reference>
<dbReference type="InterPro" id="IPR008283">
    <property type="entry name" value="Peptidase_M17_N"/>
</dbReference>
<name>A0ABR8YYJ6_9MICO</name>
<dbReference type="PANTHER" id="PTHR11963">
    <property type="entry name" value="LEUCINE AMINOPEPTIDASE-RELATED"/>
    <property type="match status" value="1"/>
</dbReference>
<evidence type="ECO:0000256" key="7">
    <source>
        <dbReference type="ARBA" id="ARBA00049972"/>
    </source>
</evidence>
<dbReference type="SUPFAM" id="SSF53187">
    <property type="entry name" value="Zn-dependent exopeptidases"/>
    <property type="match status" value="1"/>
</dbReference>
<dbReference type="RefSeq" id="WP_251838271.1">
    <property type="nucleotide sequence ID" value="NZ_JACSPO010000001.1"/>
</dbReference>
<evidence type="ECO:0000256" key="1">
    <source>
        <dbReference type="ARBA" id="ARBA00000135"/>
    </source>
</evidence>
<dbReference type="NCBIfam" id="NF002073">
    <property type="entry name" value="PRK00913.1-2"/>
    <property type="match status" value="1"/>
</dbReference>
<feature type="active site" evidence="8">
    <location>
        <position position="271"/>
    </location>
</feature>
<protein>
    <recommendedName>
        <fullName evidence="8">Probable cytosol aminopeptidase</fullName>
        <ecNumber evidence="8">3.4.11.1</ecNumber>
    </recommendedName>
    <alternativeName>
        <fullName evidence="8">Leucine aminopeptidase</fullName>
        <shortName evidence="8">LAP</shortName>
        <ecNumber evidence="8">3.4.11.10</ecNumber>
    </alternativeName>
    <alternativeName>
        <fullName evidence="8">Leucyl aminopeptidase</fullName>
    </alternativeName>
</protein>
<feature type="binding site" evidence="8">
    <location>
        <position position="341"/>
    </location>
    <ligand>
        <name>Mn(2+)</name>
        <dbReference type="ChEBI" id="CHEBI:29035"/>
        <label>1</label>
    </ligand>
</feature>
<dbReference type="HAMAP" id="MF_00181">
    <property type="entry name" value="Cytosol_peptidase_M17"/>
    <property type="match status" value="1"/>
</dbReference>
<feature type="active site" evidence="8">
    <location>
        <position position="345"/>
    </location>
</feature>
<dbReference type="Pfam" id="PF02789">
    <property type="entry name" value="Peptidase_M17_N"/>
    <property type="match status" value="1"/>
</dbReference>
<comment type="catalytic activity">
    <reaction evidence="1 8">
        <text>Release of an N-terminal amino acid, Xaa-|-Yaa-, in which Xaa is preferably Leu, but may be other amino acids including Pro although not Arg or Lys, and Yaa may be Pro. Amino acid amides and methyl esters are also readily hydrolyzed, but rates on arylamides are exceedingly low.</text>
        <dbReference type="EC" id="3.4.11.1"/>
    </reaction>
</comment>
<feature type="binding site" evidence="8">
    <location>
        <position position="264"/>
    </location>
    <ligand>
        <name>Mn(2+)</name>
        <dbReference type="ChEBI" id="CHEBI:29035"/>
        <label>2</label>
    </ligand>
</feature>
<keyword evidence="8" id="KW-0479">Metal-binding</keyword>
<dbReference type="EC" id="3.4.11.10" evidence="8"/>
<evidence type="ECO:0000259" key="9">
    <source>
        <dbReference type="PROSITE" id="PS00631"/>
    </source>
</evidence>
<evidence type="ECO:0000256" key="6">
    <source>
        <dbReference type="ARBA" id="ARBA00022801"/>
    </source>
</evidence>
<keyword evidence="6 8" id="KW-0378">Hydrolase</keyword>
<comment type="caution">
    <text evidence="10">The sequence shown here is derived from an EMBL/GenBank/DDBJ whole genome shotgun (WGS) entry which is preliminary data.</text>
</comment>
<dbReference type="Gene3D" id="3.40.630.10">
    <property type="entry name" value="Zn peptidases"/>
    <property type="match status" value="1"/>
</dbReference>
<dbReference type="InterPro" id="IPR011356">
    <property type="entry name" value="Leucine_aapep/pepB"/>
</dbReference>
<keyword evidence="8" id="KW-0963">Cytoplasm</keyword>
<dbReference type="SUPFAM" id="SSF52949">
    <property type="entry name" value="Macro domain-like"/>
    <property type="match status" value="1"/>
</dbReference>
<dbReference type="InterPro" id="IPR043472">
    <property type="entry name" value="Macro_dom-like"/>
</dbReference>
<evidence type="ECO:0000256" key="4">
    <source>
        <dbReference type="ARBA" id="ARBA00022438"/>
    </source>
</evidence>
<accession>A0ABR8YYJ6</accession>
<comment type="function">
    <text evidence="7 8">Presumably involved in the processing and regular turnover of intracellular proteins. Catalyzes the removal of unsubstituted N-terminal amino acids from various peptides.</text>
</comment>
<sequence>MTELTLTTKNVARIQADAVVVAVGRRGEDAVLVPGADLPSATVKTLTSLLPALGVSGKADEVLRVAAGKELAADVVVLTGVGPVGEDGPDLEALRRAAGAAVRSLAGTADVALALPAATAEQVGAVAEGALLGAYSFDRYRTTRTAPVARLELVSDVARTKEAKAAHARAVVVADAVSGVRDLVNTSPADLYPESFAEEATAGAKGTKVKVTVLDEKELAAGGFGGLIGVGMGSARPPRLVKVTYSPARAKAHVGLVGKGITFDSGGLSIKPAKGMETMKMDMAGAATVLHTVLAAAALELPVRVTGWLALAENMPSGTAQRPSDVITIRGGKTVEVLNTDAEGRLVMADALVAAGEESPDLLIDIATLTGAQMVALGSQVGAVMGTDDVREQVVAAAGDAGEQFWPMPLPAELADSMKSQVADIANMGDRFGGMLVAGLFLKEFVGDTPWAHLDIAGPAYNEGSPRGYTPEGGTGMGVRTLLTVLEQAAPR</sequence>
<dbReference type="PANTHER" id="PTHR11963:SF23">
    <property type="entry name" value="CYTOSOL AMINOPEPTIDASE"/>
    <property type="match status" value="1"/>
</dbReference>
<feature type="binding site" evidence="8">
    <location>
        <position position="343"/>
    </location>
    <ligand>
        <name>Mn(2+)</name>
        <dbReference type="ChEBI" id="CHEBI:29035"/>
        <label>1</label>
    </ligand>
</feature>
<dbReference type="InterPro" id="IPR023042">
    <property type="entry name" value="Peptidase_M17_leu_NH2_pept"/>
</dbReference>
<proteinExistence type="inferred from homology"/>
<feature type="domain" description="Cytosol aminopeptidase" evidence="9">
    <location>
        <begin position="339"/>
        <end position="346"/>
    </location>
</feature>
<dbReference type="Pfam" id="PF00883">
    <property type="entry name" value="Peptidase_M17"/>
    <property type="match status" value="1"/>
</dbReference>
<dbReference type="GO" id="GO:0004177">
    <property type="term" value="F:aminopeptidase activity"/>
    <property type="evidence" value="ECO:0007669"/>
    <property type="project" value="UniProtKB-KW"/>
</dbReference>
<evidence type="ECO:0000256" key="8">
    <source>
        <dbReference type="HAMAP-Rule" id="MF_00181"/>
    </source>
</evidence>
<evidence type="ECO:0000313" key="11">
    <source>
        <dbReference type="Proteomes" id="UP000661894"/>
    </source>
</evidence>
<feature type="binding site" evidence="8">
    <location>
        <position position="343"/>
    </location>
    <ligand>
        <name>Mn(2+)</name>
        <dbReference type="ChEBI" id="CHEBI:29035"/>
        <label>2</label>
    </ligand>
</feature>
<feature type="binding site" evidence="8">
    <location>
        <position position="264"/>
    </location>
    <ligand>
        <name>Mn(2+)</name>
        <dbReference type="ChEBI" id="CHEBI:29035"/>
        <label>1</label>
    </ligand>
</feature>
<evidence type="ECO:0000313" key="10">
    <source>
        <dbReference type="EMBL" id="MBD8061130.1"/>
    </source>
</evidence>
<dbReference type="Gene3D" id="3.40.220.10">
    <property type="entry name" value="Leucine Aminopeptidase, subunit E, domain 1"/>
    <property type="match status" value="1"/>
</dbReference>
<gene>
    <name evidence="8" type="primary">pepA</name>
    <name evidence="10" type="ORF">H9624_02175</name>
</gene>
<keyword evidence="4 8" id="KW-0031">Aminopeptidase</keyword>
<dbReference type="EC" id="3.4.11.1" evidence="8"/>
<feature type="binding site" evidence="8">
    <location>
        <position position="282"/>
    </location>
    <ligand>
        <name>Mn(2+)</name>
        <dbReference type="ChEBI" id="CHEBI:29035"/>
        <label>2</label>
    </ligand>
</feature>
<dbReference type="InterPro" id="IPR000819">
    <property type="entry name" value="Peptidase_M17_C"/>
</dbReference>
<dbReference type="PROSITE" id="PS00631">
    <property type="entry name" value="CYTOSOL_AP"/>
    <property type="match status" value="1"/>
</dbReference>
<comment type="similarity">
    <text evidence="3 8">Belongs to the peptidase M17 family.</text>
</comment>
<feature type="binding site" evidence="8">
    <location>
        <position position="259"/>
    </location>
    <ligand>
        <name>Mn(2+)</name>
        <dbReference type="ChEBI" id="CHEBI:29035"/>
        <label>2</label>
    </ligand>
</feature>
<organism evidence="10 11">
    <name type="scientific">Oceanitalea stevensii</name>
    <dbReference type="NCBI Taxonomy" id="2763072"/>
    <lineage>
        <taxon>Bacteria</taxon>
        <taxon>Bacillati</taxon>
        <taxon>Actinomycetota</taxon>
        <taxon>Actinomycetes</taxon>
        <taxon>Micrococcales</taxon>
        <taxon>Bogoriellaceae</taxon>
        <taxon>Georgenia</taxon>
    </lineage>
</organism>
<dbReference type="Proteomes" id="UP000661894">
    <property type="component" value="Unassembled WGS sequence"/>
</dbReference>
<dbReference type="CDD" id="cd00433">
    <property type="entry name" value="Peptidase_M17"/>
    <property type="match status" value="1"/>
</dbReference>
<evidence type="ECO:0000256" key="2">
    <source>
        <dbReference type="ARBA" id="ARBA00000967"/>
    </source>
</evidence>
<evidence type="ECO:0000256" key="3">
    <source>
        <dbReference type="ARBA" id="ARBA00009528"/>
    </source>
</evidence>
<comment type="cofactor">
    <cofactor evidence="8">
        <name>Mn(2+)</name>
        <dbReference type="ChEBI" id="CHEBI:29035"/>
    </cofactor>
    <text evidence="8">Binds 2 manganese ions per subunit.</text>
</comment>
<dbReference type="EMBL" id="JACSPO010000001">
    <property type="protein sequence ID" value="MBD8061130.1"/>
    <property type="molecule type" value="Genomic_DNA"/>
</dbReference>
<keyword evidence="8" id="KW-0464">Manganese</keyword>
<comment type="catalytic activity">
    <reaction evidence="2 8">
        <text>Release of an N-terminal amino acid, preferentially leucine, but not glutamic or aspartic acids.</text>
        <dbReference type="EC" id="3.4.11.10"/>
    </reaction>
</comment>
<dbReference type="PRINTS" id="PR00481">
    <property type="entry name" value="LAMNOPPTDASE"/>
</dbReference>
<comment type="subcellular location">
    <subcellularLocation>
        <location evidence="8">Cytoplasm</location>
    </subcellularLocation>
</comment>